<dbReference type="EMBL" id="ML769554">
    <property type="protein sequence ID" value="KAE9394232.1"/>
    <property type="molecule type" value="Genomic_DNA"/>
</dbReference>
<sequence length="156" mass="18194">MFVLLIVTDRRQHDNINLMERLEYGEEMMTDPTSLAAHKGLLSQTWDTAKPNYAAAKSLIRHSLIAHLLHIVMVKKGWKKWSQLLEWQPVLEEVMQLAEIIQSEFQEDLRVLVEVLVVKTLHHPKYFHKTTDCNTDCNDHCAELMPVAPVEIWIRV</sequence>
<dbReference type="Pfam" id="PF20231">
    <property type="entry name" value="DUF6589"/>
    <property type="match status" value="1"/>
</dbReference>
<proteinExistence type="predicted"/>
<dbReference type="OrthoDB" id="3046464at2759"/>
<accession>A0A6A4H7Q5</accession>
<protein>
    <recommendedName>
        <fullName evidence="1">DUF6589 domain-containing protein</fullName>
    </recommendedName>
</protein>
<evidence type="ECO:0000259" key="1">
    <source>
        <dbReference type="Pfam" id="PF20231"/>
    </source>
</evidence>
<dbReference type="InterPro" id="IPR046496">
    <property type="entry name" value="DUF6589"/>
</dbReference>
<reference evidence="2" key="1">
    <citation type="journal article" date="2019" name="Environ. Microbiol.">
        <title>Fungal ecological strategies reflected in gene transcription - a case study of two litter decomposers.</title>
        <authorList>
            <person name="Barbi F."/>
            <person name="Kohler A."/>
            <person name="Barry K."/>
            <person name="Baskaran P."/>
            <person name="Daum C."/>
            <person name="Fauchery L."/>
            <person name="Ihrmark K."/>
            <person name="Kuo A."/>
            <person name="LaButti K."/>
            <person name="Lipzen A."/>
            <person name="Morin E."/>
            <person name="Grigoriev I.V."/>
            <person name="Henrissat B."/>
            <person name="Lindahl B."/>
            <person name="Martin F."/>
        </authorList>
    </citation>
    <scope>NUCLEOTIDE SEQUENCE</scope>
    <source>
        <strain evidence="2">JB14</strain>
    </source>
</reference>
<name>A0A6A4H7Q5_9AGAR</name>
<feature type="domain" description="DUF6589" evidence="1">
    <location>
        <begin position="24"/>
        <end position="108"/>
    </location>
</feature>
<dbReference type="AlphaFoldDB" id="A0A6A4H7Q5"/>
<evidence type="ECO:0000313" key="3">
    <source>
        <dbReference type="Proteomes" id="UP000799118"/>
    </source>
</evidence>
<organism evidence="2 3">
    <name type="scientific">Gymnopus androsaceus JB14</name>
    <dbReference type="NCBI Taxonomy" id="1447944"/>
    <lineage>
        <taxon>Eukaryota</taxon>
        <taxon>Fungi</taxon>
        <taxon>Dikarya</taxon>
        <taxon>Basidiomycota</taxon>
        <taxon>Agaricomycotina</taxon>
        <taxon>Agaricomycetes</taxon>
        <taxon>Agaricomycetidae</taxon>
        <taxon>Agaricales</taxon>
        <taxon>Marasmiineae</taxon>
        <taxon>Omphalotaceae</taxon>
        <taxon>Gymnopus</taxon>
    </lineage>
</organism>
<evidence type="ECO:0000313" key="2">
    <source>
        <dbReference type="EMBL" id="KAE9394232.1"/>
    </source>
</evidence>
<gene>
    <name evidence="2" type="ORF">BT96DRAFT_943321</name>
</gene>
<keyword evidence="3" id="KW-1185">Reference proteome</keyword>
<dbReference type="Proteomes" id="UP000799118">
    <property type="component" value="Unassembled WGS sequence"/>
</dbReference>